<dbReference type="EMBL" id="CP024310">
    <property type="protein sequence ID" value="AUX79491.1"/>
    <property type="molecule type" value="Genomic_DNA"/>
</dbReference>
<reference evidence="1 2" key="1">
    <citation type="submission" date="2017-10" db="EMBL/GenBank/DDBJ databases">
        <title>Analysis of the genome sequences of Rhizobium populations associated to common bean (phaseolus vulgaris).</title>
        <authorList>
            <person name="Bustos P."/>
            <person name="Santamaria R.I."/>
            <person name="Miranda-Sanchez F."/>
            <person name="Perez-Carrascal O."/>
            <person name="Juarez S."/>
            <person name="Lozano L."/>
            <person name="Martinez-Flores I."/>
            <person name="Vinuesa P."/>
            <person name="Martinez-Romero E."/>
            <person name="Cevallos M.A."/>
            <person name="Romero D."/>
            <person name="Davila G."/>
            <person name="Gonzalez V."/>
        </authorList>
    </citation>
    <scope>NUCLEOTIDE SEQUENCE [LARGE SCALE GENOMIC DNA]</scope>
    <source>
        <strain evidence="1 2">NXT3</strain>
        <plasmid evidence="2">Plasmid psfrenxt3c</plasmid>
    </source>
</reference>
<evidence type="ECO:0000313" key="1">
    <source>
        <dbReference type="EMBL" id="AUX79491.1"/>
    </source>
</evidence>
<accession>A0A2L0HDC1</accession>
<gene>
    <name evidence="1" type="ORF">NXT3_PC00320</name>
</gene>
<keyword evidence="1" id="KW-0614">Plasmid</keyword>
<dbReference type="Proteomes" id="UP000239340">
    <property type="component" value="Plasmid pSfreNXT3c"/>
</dbReference>
<geneLocation type="plasmid" evidence="2">
    <name>psfrenxt3c</name>
</geneLocation>
<sequence length="56" mass="6493">MSDRRRKNAGEPTFLQSLPIHPWCALGADRDENVTRRTLMDVLVDFRVFHPTLIIS</sequence>
<dbReference type="AlphaFoldDB" id="A0A2L0HDC1"/>
<proteinExistence type="predicted"/>
<name>A0A2L0HDC1_RHIFR</name>
<organism evidence="1 2">
    <name type="scientific">Rhizobium fredii</name>
    <name type="common">Sinorhizobium fredii</name>
    <dbReference type="NCBI Taxonomy" id="380"/>
    <lineage>
        <taxon>Bacteria</taxon>
        <taxon>Pseudomonadati</taxon>
        <taxon>Pseudomonadota</taxon>
        <taxon>Alphaproteobacteria</taxon>
        <taxon>Hyphomicrobiales</taxon>
        <taxon>Rhizobiaceae</taxon>
        <taxon>Sinorhizobium/Ensifer group</taxon>
        <taxon>Sinorhizobium</taxon>
    </lineage>
</organism>
<evidence type="ECO:0000313" key="2">
    <source>
        <dbReference type="Proteomes" id="UP000239340"/>
    </source>
</evidence>
<protein>
    <submittedName>
        <fullName evidence="1">Uncharacterized protein</fullName>
    </submittedName>
</protein>